<dbReference type="InterPro" id="IPR041280">
    <property type="entry name" value="Big_10"/>
</dbReference>
<evidence type="ECO:0000313" key="3">
    <source>
        <dbReference type="EMBL" id="AOR30810.1"/>
    </source>
</evidence>
<accession>A0A1D7Y5R7</accession>
<dbReference type="AlphaFoldDB" id="A0A1D7Y5R7"/>
<reference evidence="4" key="1">
    <citation type="submission" date="2016-09" db="EMBL/GenBank/DDBJ databases">
        <title>Streptomyces puniciscabiei strain:TW1S1 Genome sequencing and assembly.</title>
        <authorList>
            <person name="Kim M.-K."/>
            <person name="Kim S.B."/>
        </authorList>
    </citation>
    <scope>NUCLEOTIDE SEQUENCE [LARGE SCALE GENOMIC DNA]</scope>
    <source>
        <strain evidence="4">TW1S1</strain>
    </source>
</reference>
<name>A0A1D7Y5R7_9ACTN</name>
<dbReference type="KEGG" id="spun:BFF78_06870"/>
<feature type="domain" description="Bacterial Ig" evidence="2">
    <location>
        <begin position="37"/>
        <end position="67"/>
    </location>
</feature>
<gene>
    <name evidence="3" type="ORF">BFF78_06870</name>
</gene>
<evidence type="ECO:0000256" key="1">
    <source>
        <dbReference type="SAM" id="MobiDB-lite"/>
    </source>
</evidence>
<protein>
    <recommendedName>
        <fullName evidence="2">Bacterial Ig domain-containing protein</fullName>
    </recommendedName>
</protein>
<proteinExistence type="predicted"/>
<keyword evidence="4" id="KW-1185">Reference proteome</keyword>
<dbReference type="Pfam" id="PF17964">
    <property type="entry name" value="Big_10"/>
    <property type="match status" value="1"/>
</dbReference>
<dbReference type="Proteomes" id="UP000094960">
    <property type="component" value="Chromosome"/>
</dbReference>
<dbReference type="EMBL" id="CP017248">
    <property type="protein sequence ID" value="AOR30810.1"/>
    <property type="molecule type" value="Genomic_DNA"/>
</dbReference>
<feature type="compositionally biased region" description="Basic and acidic residues" evidence="1">
    <location>
        <begin position="14"/>
        <end position="32"/>
    </location>
</feature>
<evidence type="ECO:0000313" key="4">
    <source>
        <dbReference type="Proteomes" id="UP000094960"/>
    </source>
</evidence>
<evidence type="ECO:0000259" key="2">
    <source>
        <dbReference type="Pfam" id="PF17964"/>
    </source>
</evidence>
<organism evidence="3 4">
    <name type="scientific">Streptomyces fodineus</name>
    <dbReference type="NCBI Taxonomy" id="1904616"/>
    <lineage>
        <taxon>Bacteria</taxon>
        <taxon>Bacillati</taxon>
        <taxon>Actinomycetota</taxon>
        <taxon>Actinomycetes</taxon>
        <taxon>Kitasatosporales</taxon>
        <taxon>Streptomycetaceae</taxon>
        <taxon>Streptomyces</taxon>
    </lineage>
</organism>
<sequence>MRFLGGRVHRQRRRGGDGVRADGRGEAGDDHRRARGRYTHPVTDRAAVQKAITVTAGPAVEVAGHTWADWRAGSAV</sequence>
<feature type="region of interest" description="Disordered" evidence="1">
    <location>
        <begin position="1"/>
        <end position="41"/>
    </location>
</feature>